<evidence type="ECO:0000313" key="1">
    <source>
        <dbReference type="EMBL" id="CAI9966487.1"/>
    </source>
</evidence>
<dbReference type="EMBL" id="CATOUU010001007">
    <property type="protein sequence ID" value="CAI9966487.1"/>
    <property type="molecule type" value="Genomic_DNA"/>
</dbReference>
<sequence>MKKSAMLEVLQTQYQVHNLPRILQNPSKISNSMNTRLSHNTIINSKASGTDLLIQANNTSNFQLVQSSFQSDKIIRVDSSLNFSSDSDDTKNSILVKVKQNLQDIQVVQQQLFYLEHSCGIIEQNMLQMTTHLSKVQRYINKHSESFSQRSMKW</sequence>
<evidence type="ECO:0000313" key="2">
    <source>
        <dbReference type="EMBL" id="CAL6032620.1"/>
    </source>
</evidence>
<proteinExistence type="predicted"/>
<evidence type="ECO:0000313" key="3">
    <source>
        <dbReference type="Proteomes" id="UP001642409"/>
    </source>
</evidence>
<reference evidence="2 3" key="2">
    <citation type="submission" date="2024-07" db="EMBL/GenBank/DDBJ databases">
        <authorList>
            <person name="Akdeniz Z."/>
        </authorList>
    </citation>
    <scope>NUCLEOTIDE SEQUENCE [LARGE SCALE GENOMIC DNA]</scope>
</reference>
<organism evidence="1">
    <name type="scientific">Hexamita inflata</name>
    <dbReference type="NCBI Taxonomy" id="28002"/>
    <lineage>
        <taxon>Eukaryota</taxon>
        <taxon>Metamonada</taxon>
        <taxon>Diplomonadida</taxon>
        <taxon>Hexamitidae</taxon>
        <taxon>Hexamitinae</taxon>
        <taxon>Hexamita</taxon>
    </lineage>
</organism>
<dbReference type="Proteomes" id="UP001642409">
    <property type="component" value="Unassembled WGS sequence"/>
</dbReference>
<gene>
    <name evidence="2" type="ORF">HINF_LOCUS34573</name>
    <name evidence="1" type="ORF">HINF_LOCUS54132</name>
</gene>
<keyword evidence="3" id="KW-1185">Reference proteome</keyword>
<comment type="caution">
    <text evidence="1">The sequence shown here is derived from an EMBL/GenBank/DDBJ whole genome shotgun (WGS) entry which is preliminary data.</text>
</comment>
<dbReference type="EMBL" id="CAXDID020000123">
    <property type="protein sequence ID" value="CAL6032620.1"/>
    <property type="molecule type" value="Genomic_DNA"/>
</dbReference>
<protein>
    <submittedName>
        <fullName evidence="2">Hypothetical_protein</fullName>
    </submittedName>
</protein>
<dbReference type="AlphaFoldDB" id="A0AA86QZZ1"/>
<reference evidence="1" key="1">
    <citation type="submission" date="2023-06" db="EMBL/GenBank/DDBJ databases">
        <authorList>
            <person name="Kurt Z."/>
        </authorList>
    </citation>
    <scope>NUCLEOTIDE SEQUENCE</scope>
</reference>
<accession>A0AA86QZZ1</accession>
<name>A0AA86QZZ1_9EUKA</name>